<dbReference type="RefSeq" id="WP_153484519.1">
    <property type="nucleotide sequence ID" value="NZ_VWNA01000001.1"/>
</dbReference>
<comment type="caution">
    <text evidence="1">The sequence shown here is derived from an EMBL/GenBank/DDBJ whole genome shotgun (WGS) entry which is preliminary data.</text>
</comment>
<evidence type="ECO:0000313" key="1">
    <source>
        <dbReference type="EMBL" id="MQT14212.1"/>
    </source>
</evidence>
<proteinExistence type="predicted"/>
<name>A0A6A7Y989_9HYPH</name>
<protein>
    <submittedName>
        <fullName evidence="1">Uncharacterized protein</fullName>
    </submittedName>
</protein>
<keyword evidence="2" id="KW-1185">Reference proteome</keyword>
<accession>A0A6A7Y989</accession>
<evidence type="ECO:0000313" key="2">
    <source>
        <dbReference type="Proteomes" id="UP000332515"/>
    </source>
</evidence>
<dbReference type="Proteomes" id="UP000332515">
    <property type="component" value="Unassembled WGS sequence"/>
</dbReference>
<dbReference type="EMBL" id="VWNA01000001">
    <property type="protein sequence ID" value="MQT14212.1"/>
    <property type="molecule type" value="Genomic_DNA"/>
</dbReference>
<reference evidence="1 2" key="1">
    <citation type="submission" date="2019-09" db="EMBL/GenBank/DDBJ databases">
        <title>Segnochrobactrum spirostomi gen. nov., sp. nov., isolated from the ciliate Spirostomum cf. yagiui and description of a novel family, Segnochrobactraceae fam. nov. within the order Rhizobiales of the class Alphaproteobacteria.</title>
        <authorList>
            <person name="Akter S."/>
            <person name="Shazib S.U.A."/>
            <person name="Shin M.K."/>
        </authorList>
    </citation>
    <scope>NUCLEOTIDE SEQUENCE [LARGE SCALE GENOMIC DNA]</scope>
    <source>
        <strain evidence="1 2">Sp-1</strain>
    </source>
</reference>
<organism evidence="1 2">
    <name type="scientific">Segnochrobactrum spirostomi</name>
    <dbReference type="NCBI Taxonomy" id="2608987"/>
    <lineage>
        <taxon>Bacteria</taxon>
        <taxon>Pseudomonadati</taxon>
        <taxon>Pseudomonadota</taxon>
        <taxon>Alphaproteobacteria</taxon>
        <taxon>Hyphomicrobiales</taxon>
        <taxon>Segnochrobactraceae</taxon>
        <taxon>Segnochrobactrum</taxon>
    </lineage>
</organism>
<dbReference type="AlphaFoldDB" id="A0A6A7Y989"/>
<gene>
    <name evidence="1" type="ORF">F0357_16485</name>
</gene>
<sequence>MDHRLGQELAKVPDLRHQVRRLKHFRGTFRRALACASLESGVTFEIDETRLVEAFFRWLEAFAEQKASARINRRDFAHFAAALMLREFFRASPVAAVRPAEPADAASVAAFWPEGYLGTSFCMSVLDGVLEQEFGEALTIAPAASDLRTWWSFRENVAEDPNLAIGFFDCFTGNEPNWTLPGYAAARPAMRAAALSAH</sequence>